<protein>
    <submittedName>
        <fullName evidence="1">Uncharacterized protein</fullName>
    </submittedName>
</protein>
<sequence>MIKLIIENIDGYNYTLKDNDNNIYNINIEFYDIDELPKVGDIIYINNKLLNKINNNIVSFGKLDGIYGRKITDENDEDIIGVSIKDKVIYLKRYYG</sequence>
<proteinExistence type="predicted"/>
<dbReference type="AlphaFoldDB" id="A0A9D1J2N5"/>
<comment type="caution">
    <text evidence="1">The sequence shown here is derived from an EMBL/GenBank/DDBJ whole genome shotgun (WGS) entry which is preliminary data.</text>
</comment>
<evidence type="ECO:0000313" key="1">
    <source>
        <dbReference type="EMBL" id="HIR58836.1"/>
    </source>
</evidence>
<dbReference type="Proteomes" id="UP000824232">
    <property type="component" value="Unassembled WGS sequence"/>
</dbReference>
<gene>
    <name evidence="1" type="ORF">IAB38_02190</name>
</gene>
<reference evidence="1" key="2">
    <citation type="journal article" date="2021" name="PeerJ">
        <title>Extensive microbial diversity within the chicken gut microbiome revealed by metagenomics and culture.</title>
        <authorList>
            <person name="Gilroy R."/>
            <person name="Ravi A."/>
            <person name="Getino M."/>
            <person name="Pursley I."/>
            <person name="Horton D.L."/>
            <person name="Alikhan N.F."/>
            <person name="Baker D."/>
            <person name="Gharbi K."/>
            <person name="Hall N."/>
            <person name="Watson M."/>
            <person name="Adriaenssens E.M."/>
            <person name="Foster-Nyarko E."/>
            <person name="Jarju S."/>
            <person name="Secka A."/>
            <person name="Antonio M."/>
            <person name="Oren A."/>
            <person name="Chaudhuri R.R."/>
            <person name="La Ragione R."/>
            <person name="Hildebrand F."/>
            <person name="Pallen M.J."/>
        </authorList>
    </citation>
    <scope>NUCLEOTIDE SEQUENCE</scope>
    <source>
        <strain evidence="1">CHK184-20233</strain>
    </source>
</reference>
<accession>A0A9D1J2N5</accession>
<name>A0A9D1J2N5_9FIRM</name>
<evidence type="ECO:0000313" key="2">
    <source>
        <dbReference type="Proteomes" id="UP000824232"/>
    </source>
</evidence>
<reference evidence="1" key="1">
    <citation type="submission" date="2020-10" db="EMBL/GenBank/DDBJ databases">
        <authorList>
            <person name="Gilroy R."/>
        </authorList>
    </citation>
    <scope>NUCLEOTIDE SEQUENCE</scope>
    <source>
        <strain evidence="1">CHK184-20233</strain>
    </source>
</reference>
<dbReference type="EMBL" id="DVHC01000025">
    <property type="protein sequence ID" value="HIR58836.1"/>
    <property type="molecule type" value="Genomic_DNA"/>
</dbReference>
<organism evidence="1 2">
    <name type="scientific">Candidatus Onthousia excrementipullorum</name>
    <dbReference type="NCBI Taxonomy" id="2840884"/>
    <lineage>
        <taxon>Bacteria</taxon>
        <taxon>Bacillati</taxon>
        <taxon>Bacillota</taxon>
        <taxon>Bacilli</taxon>
        <taxon>Candidatus Onthousia</taxon>
    </lineage>
</organism>